<sequence length="204" mass="20497">MKAVRAPFLLPRAAGVALTVLVLAAAAHVLAGGELPALPVLSALAAVVTLTAVVLAGRKMTTPVLAAYLGICQAALHLAFSALSGPGTPVNDLSGHHPAVLGPGPGGGGVPGVHDHLSADMSAGMLAMHVAAVMATALVMAKGEAAVWALASWLRPLVDPPAAVSIRTPHFVVQADADLLRLRPGRPERPPARGPPWPAAAFTP</sequence>
<evidence type="ECO:0008006" key="5">
    <source>
        <dbReference type="Google" id="ProtNLM"/>
    </source>
</evidence>
<geneLocation type="plasmid" evidence="3 4">
    <name>unnamed1</name>
</geneLocation>
<organism evidence="3 4">
    <name type="scientific">Paenarthrobacter ureafaciens</name>
    <dbReference type="NCBI Taxonomy" id="37931"/>
    <lineage>
        <taxon>Bacteria</taxon>
        <taxon>Bacillati</taxon>
        <taxon>Actinomycetota</taxon>
        <taxon>Actinomycetes</taxon>
        <taxon>Micrococcales</taxon>
        <taxon>Micrococcaceae</taxon>
        <taxon>Paenarthrobacter</taxon>
    </lineage>
</organism>
<evidence type="ECO:0000313" key="4">
    <source>
        <dbReference type="Proteomes" id="UP001163293"/>
    </source>
</evidence>
<accession>A0AAX3EP34</accession>
<dbReference type="Proteomes" id="UP001163293">
    <property type="component" value="Plasmid unnamed1"/>
</dbReference>
<evidence type="ECO:0000256" key="2">
    <source>
        <dbReference type="SAM" id="Phobius"/>
    </source>
</evidence>
<feature type="region of interest" description="Disordered" evidence="1">
    <location>
        <begin position="182"/>
        <end position="204"/>
    </location>
</feature>
<evidence type="ECO:0000313" key="3">
    <source>
        <dbReference type="EMBL" id="UYV99905.1"/>
    </source>
</evidence>
<feature type="transmembrane region" description="Helical" evidence="2">
    <location>
        <begin position="37"/>
        <end position="57"/>
    </location>
</feature>
<feature type="transmembrane region" description="Helical" evidence="2">
    <location>
        <begin position="64"/>
        <end position="83"/>
    </location>
</feature>
<dbReference type="AlphaFoldDB" id="A0AAX3EP34"/>
<dbReference type="RefSeq" id="WP_168529385.1">
    <property type="nucleotide sequence ID" value="NZ_CP101181.1"/>
</dbReference>
<proteinExistence type="predicted"/>
<evidence type="ECO:0000256" key="1">
    <source>
        <dbReference type="SAM" id="MobiDB-lite"/>
    </source>
</evidence>
<keyword evidence="3" id="KW-0614">Plasmid</keyword>
<keyword evidence="4" id="KW-1185">Reference proteome</keyword>
<keyword evidence="2" id="KW-0472">Membrane</keyword>
<keyword evidence="2" id="KW-0812">Transmembrane</keyword>
<dbReference type="EMBL" id="CP101186">
    <property type="protein sequence ID" value="UYV99905.1"/>
    <property type="molecule type" value="Genomic_DNA"/>
</dbReference>
<feature type="transmembrane region" description="Helical" evidence="2">
    <location>
        <begin position="121"/>
        <end position="141"/>
    </location>
</feature>
<name>A0AAX3EP34_PAEUR</name>
<protein>
    <recommendedName>
        <fullName evidence="5">Integral membrane protein</fullName>
    </recommendedName>
</protein>
<gene>
    <name evidence="3" type="ORF">NL394_22495</name>
</gene>
<reference evidence="3" key="1">
    <citation type="submission" date="2022-07" db="EMBL/GenBank/DDBJ databases">
        <authorList>
            <person name="Wu T."/>
        </authorList>
    </citation>
    <scope>NUCLEOTIDE SEQUENCE</scope>
    <source>
        <strain evidence="3">SD-1</strain>
        <plasmid evidence="3">unnamed1</plasmid>
    </source>
</reference>
<keyword evidence="2" id="KW-1133">Transmembrane helix</keyword>
<feature type="compositionally biased region" description="Basic and acidic residues" evidence="1">
    <location>
        <begin position="182"/>
        <end position="191"/>
    </location>
</feature>